<evidence type="ECO:0000313" key="3">
    <source>
        <dbReference type="Proteomes" id="UP000781710"/>
    </source>
</evidence>
<proteinExistence type="predicted"/>
<evidence type="ECO:0008006" key="4">
    <source>
        <dbReference type="Google" id="ProtNLM"/>
    </source>
</evidence>
<dbReference type="InterPro" id="IPR036709">
    <property type="entry name" value="Autotransporte_beta_dom_sf"/>
</dbReference>
<evidence type="ECO:0000313" key="2">
    <source>
        <dbReference type="EMBL" id="KAF1724018.1"/>
    </source>
</evidence>
<dbReference type="InterPro" id="IPR025737">
    <property type="entry name" value="FApF"/>
</dbReference>
<dbReference type="SUPFAM" id="SSF103515">
    <property type="entry name" value="Autotransporter"/>
    <property type="match status" value="1"/>
</dbReference>
<comment type="caution">
    <text evidence="2">The sequence shown here is derived from an EMBL/GenBank/DDBJ whole genome shotgun (WGS) entry which is preliminary data.</text>
</comment>
<accession>A0ABQ6ZEU1</accession>
<dbReference type="Pfam" id="PF13557">
    <property type="entry name" value="Phenol_MetA_deg"/>
    <property type="match status" value="1"/>
</dbReference>
<keyword evidence="1" id="KW-0732">Signal</keyword>
<feature type="signal peptide" evidence="1">
    <location>
        <begin position="1"/>
        <end position="24"/>
    </location>
</feature>
<dbReference type="RefSeq" id="WP_162338446.1">
    <property type="nucleotide sequence ID" value="NZ_JBHSRQ010000011.1"/>
</dbReference>
<evidence type="ECO:0000256" key="1">
    <source>
        <dbReference type="SAM" id="SignalP"/>
    </source>
</evidence>
<protein>
    <recommendedName>
        <fullName evidence="4">Transporter</fullName>
    </recommendedName>
</protein>
<name>A0ABQ6ZEU1_9GAMM</name>
<sequence>MPHAHRFLPLILLAIAVAIADARAAEPIATDRPDFVESSQTVGAHRVQVETSVAWEQDGDARTFATPTLLRLGVSDHWELRLEGDGWLRSTTDGERESGLADVSVGAKYHVAGSGERGPSLAWLVHADLPSGDRAFRGHGVRPSVRFVAEWELANDYSLGVMPGLVRESDDEGRRYTAGILGVVVGKAWTDRFRTFAEVALPQIARANDGGTIATLDLGGAWLLNDDVQLDLAYSAGLNRRTPDHAVTVGVSARF</sequence>
<dbReference type="EMBL" id="PDWW01000021">
    <property type="protein sequence ID" value="KAF1724018.1"/>
    <property type="molecule type" value="Genomic_DNA"/>
</dbReference>
<gene>
    <name evidence="2" type="ORF">CSC78_13795</name>
</gene>
<feature type="chain" id="PRO_5047403873" description="Transporter" evidence="1">
    <location>
        <begin position="25"/>
        <end position="255"/>
    </location>
</feature>
<dbReference type="Proteomes" id="UP000781710">
    <property type="component" value="Unassembled WGS sequence"/>
</dbReference>
<reference evidence="2 3" key="1">
    <citation type="submission" date="2017-10" db="EMBL/GenBank/DDBJ databases">
        <title>Whole genome sequencing of members of genus Pseudoxanthomonas.</title>
        <authorList>
            <person name="Kumar S."/>
            <person name="Bansal K."/>
            <person name="Kaur A."/>
            <person name="Patil P."/>
            <person name="Sharma S."/>
            <person name="Patil P.B."/>
        </authorList>
    </citation>
    <scope>NUCLEOTIDE SEQUENCE [LARGE SCALE GENOMIC DNA]</scope>
    <source>
        <strain evidence="2 3">DSM 17109</strain>
    </source>
</reference>
<organism evidence="2 3">
    <name type="scientific">Pseudoxanthomonas japonensis</name>
    <dbReference type="NCBI Taxonomy" id="69284"/>
    <lineage>
        <taxon>Bacteria</taxon>
        <taxon>Pseudomonadati</taxon>
        <taxon>Pseudomonadota</taxon>
        <taxon>Gammaproteobacteria</taxon>
        <taxon>Lysobacterales</taxon>
        <taxon>Lysobacteraceae</taxon>
        <taxon>Pseudoxanthomonas</taxon>
    </lineage>
</organism>
<keyword evidence="3" id="KW-1185">Reference proteome</keyword>